<dbReference type="InterPro" id="IPR000719">
    <property type="entry name" value="Prot_kinase_dom"/>
</dbReference>
<dbReference type="PANTHER" id="PTHR24348">
    <property type="entry name" value="SERINE/THREONINE-PROTEIN KINASE UNC-51-RELATED"/>
    <property type="match status" value="1"/>
</dbReference>
<dbReference type="GO" id="GO:0004674">
    <property type="term" value="F:protein serine/threonine kinase activity"/>
    <property type="evidence" value="ECO:0007669"/>
    <property type="project" value="InterPro"/>
</dbReference>
<name>A0A4V2EK97_9GAMM</name>
<evidence type="ECO:0000256" key="1">
    <source>
        <dbReference type="ARBA" id="ARBA00004167"/>
    </source>
</evidence>
<dbReference type="SUPFAM" id="SSF52540">
    <property type="entry name" value="P-loop containing nucleoside triphosphate hydrolases"/>
    <property type="match status" value="1"/>
</dbReference>
<dbReference type="NCBIfam" id="TIGR03903">
    <property type="entry name" value="TOMM_kin_cyc"/>
    <property type="match status" value="1"/>
</dbReference>
<dbReference type="EMBL" id="PPSX01000003">
    <property type="protein sequence ID" value="RZQ55088.1"/>
    <property type="molecule type" value="Genomic_DNA"/>
</dbReference>
<feature type="domain" description="Protein kinase" evidence="5">
    <location>
        <begin position="20"/>
        <end position="289"/>
    </location>
</feature>
<dbReference type="GO" id="GO:0005737">
    <property type="term" value="C:cytoplasm"/>
    <property type="evidence" value="ECO:0007669"/>
    <property type="project" value="TreeGrafter"/>
</dbReference>
<dbReference type="SUPFAM" id="SSF55073">
    <property type="entry name" value="Nucleotide cyclase"/>
    <property type="match status" value="1"/>
</dbReference>
<dbReference type="InterPro" id="IPR011009">
    <property type="entry name" value="Kinase-like_dom_sf"/>
</dbReference>
<sequence length="1365" mass="153507">MSLSQFSDQLIHEQFNSTQYQLLHKIGEGGFGKVFKATQINTGQTVAIKFLAIEPHCEEQQKQRYIERFKRETSLSSQLQHPNIVRLLDKGQVNDNLLYGVFEFVEGLSLREHLTQEGALNAVDAKEVMLQVLDALIHAHQNGIIHRDIKPANIMLSKTGAKTHAKILDFGIGTLTQDSRLPDFNTLTMTQETLGTPSYSAPEQLRGEPATTKTDLYVWGLVFLECLTGLPAISGSSVAAVYHKQLSDMQVSIPSSLLGHPIADLLRRILVKNATERVITGDALYQEVSQVNMSNLVGVLADYKVQQADDDTMVMRGDGPTGSSMQNYTAHIERKQITVLAIRLTSKIINNNDLDLDIVDTLFKSQRNHCIDIATRYGATHVGNLADSILFYFGYPLTSDNDTRLCARTILDAISDLAKRNALVQESHCVQINIHAGIHTGIFTTYANSMPEGHIANAAMSLAREAGERQVLCSAEARAILEPYSEFEHFGELQLGSTFYKEQVFNLNGERRVEAFGFMRGTRNNHELIGRNQELETTLSVIKKENTDSRLTHIHGEAGIGKSRLLQEIRANAAQYQHLVAQCLPEHQNNALYPILNLVRYLYNTTHLSSEKAITLFSEVLTQHDENIDLEQALPILLIWLNIELNEELTASTLAPDAQKALLFSSLTALLMSQKFSISEYKLYIVEDIHWADSTTLEFIQHFAAAIRTGDVLISTSRQKVPTQLQDLTLLEVNLKKLTEQATEDFIVKLFDEQAVSRNVLDVLINRTDGIPLFIEELVDMLKQKALVGVIDGEINFASPDKLEQVPSSLRESLQQKLDGLVHAKETAQLAATIGREFEYELLVAASSLSENQIQNDLNELIANDLIVQQRNVNSDSYIFKHALVRDAAYDSMETIVRKRTHKSIALLLRTQMQDSQYDLPFLIAIHFSKSDHFNEAIECILIAAKHAIRLSIEPVALKYCESAYNWNNHVFDKNRFQINELAISSIVIPSLIVGENYAPTRMNDISEKCKEIIDNRIERNLISDEENEYILTILWADFLWNNNRCSRNKTLKSIRRFEIFSSSTGLQTQSLFAKVLKGCFYWSTGEFSLCINLLEGATEELLTIQTDINTFITKYGLDAETYAYSILTLAYSAVGDTVSAQKAIDKAIDRSHLLNHAGNTSYAYTCATLFFSIVEDFDALKNVLKMNDELEKRHGTQFIGSVIVIAKDYIKKESKSSTSYLDGLLNAGIIHWNPLMETILMRILLDLEQYETISIRANSALALIDKSGESNYKPDILAKLAVAELKAGKIEQSKSLFDKAFLESKQSNNMFAQLECVVSFMNCFESDNEWSNRLNVILKSLPKNHKSGLYKKALVKTNEARRLK</sequence>
<dbReference type="InterPro" id="IPR008271">
    <property type="entry name" value="Ser/Thr_kinase_AS"/>
</dbReference>
<evidence type="ECO:0000313" key="6">
    <source>
        <dbReference type="EMBL" id="RZQ55088.1"/>
    </source>
</evidence>
<accession>A0A4V2EK97</accession>
<keyword evidence="6" id="KW-0808">Transferase</keyword>
<proteinExistence type="predicted"/>
<dbReference type="GO" id="GO:0016020">
    <property type="term" value="C:membrane"/>
    <property type="evidence" value="ECO:0007669"/>
    <property type="project" value="UniProtKB-SubCell"/>
</dbReference>
<keyword evidence="2 4" id="KW-0547">Nucleotide-binding</keyword>
<dbReference type="InterPro" id="IPR023889">
    <property type="entry name" value="TOMM_kin_cyc"/>
</dbReference>
<evidence type="ECO:0000313" key="7">
    <source>
        <dbReference type="Proteomes" id="UP000291338"/>
    </source>
</evidence>
<reference evidence="6 7" key="1">
    <citation type="submission" date="2018-01" db="EMBL/GenBank/DDBJ databases">
        <title>Co-occurrence of chitin degradation, pigmentation and bioactivity in marine Pseudoalteromonas.</title>
        <authorList>
            <person name="Paulsen S."/>
            <person name="Gram L."/>
            <person name="Machado H."/>
        </authorList>
    </citation>
    <scope>NUCLEOTIDE SEQUENCE [LARGE SCALE GENOMIC DNA]</scope>
    <source>
        <strain evidence="6 7">S3898</strain>
    </source>
</reference>
<dbReference type="Gene3D" id="3.40.50.300">
    <property type="entry name" value="P-loop containing nucleotide triphosphate hydrolases"/>
    <property type="match status" value="1"/>
</dbReference>
<dbReference type="Pfam" id="PF13191">
    <property type="entry name" value="AAA_16"/>
    <property type="match status" value="1"/>
</dbReference>
<evidence type="ECO:0000256" key="3">
    <source>
        <dbReference type="ARBA" id="ARBA00022840"/>
    </source>
</evidence>
<dbReference type="InterPro" id="IPR017441">
    <property type="entry name" value="Protein_kinase_ATP_BS"/>
</dbReference>
<dbReference type="RefSeq" id="WP_130253728.1">
    <property type="nucleotide sequence ID" value="NZ_PPSX01000003.1"/>
</dbReference>
<evidence type="ECO:0000259" key="5">
    <source>
        <dbReference type="PROSITE" id="PS50011"/>
    </source>
</evidence>
<protein>
    <submittedName>
        <fullName evidence="6">TOMM system kinase/cyclase fusion protein</fullName>
    </submittedName>
</protein>
<dbReference type="InterPro" id="IPR045269">
    <property type="entry name" value="Atg1-like"/>
</dbReference>
<dbReference type="PROSITE" id="PS50011">
    <property type="entry name" value="PROTEIN_KINASE_DOM"/>
    <property type="match status" value="1"/>
</dbReference>
<dbReference type="CDD" id="cd14014">
    <property type="entry name" value="STKc_PknB_like"/>
    <property type="match status" value="1"/>
</dbReference>
<dbReference type="Pfam" id="PF00069">
    <property type="entry name" value="Pkinase"/>
    <property type="match status" value="1"/>
</dbReference>
<dbReference type="Proteomes" id="UP000291338">
    <property type="component" value="Unassembled WGS sequence"/>
</dbReference>
<evidence type="ECO:0000256" key="4">
    <source>
        <dbReference type="PROSITE-ProRule" id="PRU10141"/>
    </source>
</evidence>
<organism evidence="6 7">
    <name type="scientific">Pseudoalteromonas phenolica</name>
    <dbReference type="NCBI Taxonomy" id="161398"/>
    <lineage>
        <taxon>Bacteria</taxon>
        <taxon>Pseudomonadati</taxon>
        <taxon>Pseudomonadota</taxon>
        <taxon>Gammaproteobacteria</taxon>
        <taxon>Alteromonadales</taxon>
        <taxon>Pseudoalteromonadaceae</taxon>
        <taxon>Pseudoalteromonas</taxon>
    </lineage>
</organism>
<keyword evidence="6" id="KW-0418">Kinase</keyword>
<dbReference type="PROSITE" id="PS00108">
    <property type="entry name" value="PROTEIN_KINASE_ST"/>
    <property type="match status" value="1"/>
</dbReference>
<dbReference type="PANTHER" id="PTHR24348:SF68">
    <property type="entry name" value="SERINE_THREONINE-PROTEIN KINASE ATG1C"/>
    <property type="match status" value="1"/>
</dbReference>
<comment type="subcellular location">
    <subcellularLocation>
        <location evidence="1">Membrane</location>
        <topology evidence="1">Single-pass membrane protein</topology>
    </subcellularLocation>
</comment>
<dbReference type="InterPro" id="IPR027417">
    <property type="entry name" value="P-loop_NTPase"/>
</dbReference>
<feature type="binding site" evidence="4">
    <location>
        <position position="49"/>
    </location>
    <ligand>
        <name>ATP</name>
        <dbReference type="ChEBI" id="CHEBI:30616"/>
    </ligand>
</feature>
<dbReference type="Gene3D" id="3.30.70.1230">
    <property type="entry name" value="Nucleotide cyclase"/>
    <property type="match status" value="1"/>
</dbReference>
<dbReference type="SUPFAM" id="SSF56112">
    <property type="entry name" value="Protein kinase-like (PK-like)"/>
    <property type="match status" value="1"/>
</dbReference>
<dbReference type="SMART" id="SM00220">
    <property type="entry name" value="S_TKc"/>
    <property type="match status" value="1"/>
</dbReference>
<dbReference type="Gene3D" id="1.10.510.10">
    <property type="entry name" value="Transferase(Phosphotransferase) domain 1"/>
    <property type="match status" value="1"/>
</dbReference>
<dbReference type="InterPro" id="IPR041664">
    <property type="entry name" value="AAA_16"/>
</dbReference>
<dbReference type="GO" id="GO:0005524">
    <property type="term" value="F:ATP binding"/>
    <property type="evidence" value="ECO:0007669"/>
    <property type="project" value="UniProtKB-UniRule"/>
</dbReference>
<keyword evidence="3 4" id="KW-0067">ATP-binding</keyword>
<gene>
    <name evidence="6" type="ORF">C1E23_00705</name>
</gene>
<comment type="caution">
    <text evidence="6">The sequence shown here is derived from an EMBL/GenBank/DDBJ whole genome shotgun (WGS) entry which is preliminary data.</text>
</comment>
<evidence type="ECO:0000256" key="2">
    <source>
        <dbReference type="ARBA" id="ARBA00022741"/>
    </source>
</evidence>
<dbReference type="PROSITE" id="PS00107">
    <property type="entry name" value="PROTEIN_KINASE_ATP"/>
    <property type="match status" value="1"/>
</dbReference>
<dbReference type="InterPro" id="IPR029787">
    <property type="entry name" value="Nucleotide_cyclase"/>
</dbReference>